<name>A0A0C3KKT3_9AGAM</name>
<sequence>MESQSSISLLSKIPISVDFDAQQHGQGSISEGFKEKPAFASSKEWGSKSAKHGALGFLPTFAVLAMTLGRADPWCPLGQAVPTSSRRTWSHGGNQSRLFYYERGTINRDKPVRIQRLASMGYFFALWAHHRSSQLLKAASTPLVQRNDPDFLECSEKHWPSRSWCGFSLGSLDSSTSGFTSQARLLSMNCTAAGYPDLPYVFSQKDGFKVTNTSQVKNRIFGIVNGKMMGREIGSFEVTTAVTNNPTTMAIQLRWDPPQQGMSPDKETHSPGAINSTWDGSNGSWSLLNTTLASRQLTATLWLPVVWQFATEQLASNLMNVARTRPKEEVMAVLNQQLARLAVGSAAGFFEPAAATDVSYFVQTMLGKYPVGPILALLALLLLYAMLALTIFFVSLRENDEAIVAPPYDPFGGNIHVGEPSSLTLAQRWLVTPLPLVGFAFPREMDEILKGRV</sequence>
<feature type="transmembrane region" description="Helical" evidence="1">
    <location>
        <begin position="374"/>
        <end position="394"/>
    </location>
</feature>
<keyword evidence="1" id="KW-0472">Membrane</keyword>
<protein>
    <submittedName>
        <fullName evidence="2">Uncharacterized protein</fullName>
    </submittedName>
</protein>
<evidence type="ECO:0000256" key="1">
    <source>
        <dbReference type="SAM" id="Phobius"/>
    </source>
</evidence>
<reference evidence="2 3" key="1">
    <citation type="submission" date="2014-04" db="EMBL/GenBank/DDBJ databases">
        <authorList>
            <consortium name="DOE Joint Genome Institute"/>
            <person name="Kuo A."/>
            <person name="Girlanda M."/>
            <person name="Perotto S."/>
            <person name="Kohler A."/>
            <person name="Nagy L.G."/>
            <person name="Floudas D."/>
            <person name="Copeland A."/>
            <person name="Barry K.W."/>
            <person name="Cichocki N."/>
            <person name="Veneault-Fourrey C."/>
            <person name="LaButti K."/>
            <person name="Lindquist E.A."/>
            <person name="Lipzen A."/>
            <person name="Lundell T."/>
            <person name="Morin E."/>
            <person name="Murat C."/>
            <person name="Sun H."/>
            <person name="Tunlid A."/>
            <person name="Henrissat B."/>
            <person name="Grigoriev I.V."/>
            <person name="Hibbett D.S."/>
            <person name="Martin F."/>
            <person name="Nordberg H.P."/>
            <person name="Cantor M.N."/>
            <person name="Hua S.X."/>
        </authorList>
    </citation>
    <scope>NUCLEOTIDE SEQUENCE [LARGE SCALE GENOMIC DNA]</scope>
    <source>
        <strain evidence="2 3">MUT 4182</strain>
    </source>
</reference>
<reference evidence="3" key="2">
    <citation type="submission" date="2015-01" db="EMBL/GenBank/DDBJ databases">
        <title>Evolutionary Origins and Diversification of the Mycorrhizal Mutualists.</title>
        <authorList>
            <consortium name="DOE Joint Genome Institute"/>
            <consortium name="Mycorrhizal Genomics Consortium"/>
            <person name="Kohler A."/>
            <person name="Kuo A."/>
            <person name="Nagy L.G."/>
            <person name="Floudas D."/>
            <person name="Copeland A."/>
            <person name="Barry K.W."/>
            <person name="Cichocki N."/>
            <person name="Veneault-Fourrey C."/>
            <person name="LaButti K."/>
            <person name="Lindquist E.A."/>
            <person name="Lipzen A."/>
            <person name="Lundell T."/>
            <person name="Morin E."/>
            <person name="Murat C."/>
            <person name="Riley R."/>
            <person name="Ohm R."/>
            <person name="Sun H."/>
            <person name="Tunlid A."/>
            <person name="Henrissat B."/>
            <person name="Grigoriev I.V."/>
            <person name="Hibbett D.S."/>
            <person name="Martin F."/>
        </authorList>
    </citation>
    <scope>NUCLEOTIDE SEQUENCE [LARGE SCALE GENOMIC DNA]</scope>
    <source>
        <strain evidence="3">MUT 4182</strain>
    </source>
</reference>
<keyword evidence="1" id="KW-0812">Transmembrane</keyword>
<accession>A0A0C3KKT3</accession>
<keyword evidence="1" id="KW-1133">Transmembrane helix</keyword>
<dbReference type="AlphaFoldDB" id="A0A0C3KKT3"/>
<dbReference type="OrthoDB" id="3357029at2759"/>
<dbReference type="EMBL" id="KN823120">
    <property type="protein sequence ID" value="KIO22028.1"/>
    <property type="molecule type" value="Genomic_DNA"/>
</dbReference>
<dbReference type="Proteomes" id="UP000054248">
    <property type="component" value="Unassembled WGS sequence"/>
</dbReference>
<keyword evidence="3" id="KW-1185">Reference proteome</keyword>
<gene>
    <name evidence="2" type="ORF">M407DRAFT_10108</name>
</gene>
<dbReference type="HOGENOM" id="CLU_515052_0_0_1"/>
<organism evidence="2 3">
    <name type="scientific">Tulasnella calospora MUT 4182</name>
    <dbReference type="NCBI Taxonomy" id="1051891"/>
    <lineage>
        <taxon>Eukaryota</taxon>
        <taxon>Fungi</taxon>
        <taxon>Dikarya</taxon>
        <taxon>Basidiomycota</taxon>
        <taxon>Agaricomycotina</taxon>
        <taxon>Agaricomycetes</taxon>
        <taxon>Cantharellales</taxon>
        <taxon>Tulasnellaceae</taxon>
        <taxon>Tulasnella</taxon>
    </lineage>
</organism>
<proteinExistence type="predicted"/>
<evidence type="ECO:0000313" key="3">
    <source>
        <dbReference type="Proteomes" id="UP000054248"/>
    </source>
</evidence>
<dbReference type="STRING" id="1051891.A0A0C3KKT3"/>
<evidence type="ECO:0000313" key="2">
    <source>
        <dbReference type="EMBL" id="KIO22028.1"/>
    </source>
</evidence>